<dbReference type="Pfam" id="PF13356">
    <property type="entry name" value="Arm-DNA-bind_3"/>
    <property type="match status" value="1"/>
</dbReference>
<dbReference type="Pfam" id="PF14659">
    <property type="entry name" value="Phage_int_SAM_3"/>
    <property type="match status" value="1"/>
</dbReference>
<gene>
    <name evidence="4" type="ORF">KU392_10510</name>
</gene>
<keyword evidence="5" id="KW-1185">Reference proteome</keyword>
<sequence length="418" mass="48439">MILPLPRTLLTQQVVDSMLCPTGKRRIDYFDTRLPGLLIKASDSGRRSYYIRYVDTHGRTKEKRFADAGIMSLADARNKAKELLARLSLGDDPFVEKNQRRTVPTYRDFILKRYLPYMKTHKRSWRVDEAQLRLHILPVLGGLYMDEIKKQHAIELLRQHREEKRFKPSSTNRMLNVAHRTFSCALEWEIQGVASNPISAVRKLRENNLRDRYLSNEELRRLIAELDGSDHPRIKEIIIMLILTGARRNEVLGAKWCDIDFQNRIWRIEFNKSGITRYVPLSTGAIQLLRNVDRVPGVDYIFFNPATMQPYVNIFHAWNRVRKDAGIKDVRLHDLRHSYASFLVNQGRSIYEVQKILGHSNVKTTQRYAHLSNDTLLAATNSVSDYVSNVSGRVLDSRMKNIAATFSSVEMRNAGFLP</sequence>
<accession>A0ABS6NQ24</accession>
<organism evidence="4 5">
    <name type="scientific">Advenella alkanexedens</name>
    <dbReference type="NCBI Taxonomy" id="1481665"/>
    <lineage>
        <taxon>Bacteria</taxon>
        <taxon>Pseudomonadati</taxon>
        <taxon>Pseudomonadota</taxon>
        <taxon>Betaproteobacteria</taxon>
        <taxon>Burkholderiales</taxon>
        <taxon>Alcaligenaceae</taxon>
    </lineage>
</organism>
<dbReference type="PANTHER" id="PTHR30629:SF2">
    <property type="entry name" value="PROPHAGE INTEGRASE INTS-RELATED"/>
    <property type="match status" value="1"/>
</dbReference>
<dbReference type="InterPro" id="IPR004107">
    <property type="entry name" value="Integrase_SAM-like_N"/>
</dbReference>
<comment type="caution">
    <text evidence="4">The sequence shown here is derived from an EMBL/GenBank/DDBJ whole genome shotgun (WGS) entry which is preliminary data.</text>
</comment>
<dbReference type="CDD" id="cd00796">
    <property type="entry name" value="INT_Rci_Hp1_C"/>
    <property type="match status" value="1"/>
</dbReference>
<dbReference type="Pfam" id="PF00589">
    <property type="entry name" value="Phage_integrase"/>
    <property type="match status" value="1"/>
</dbReference>
<dbReference type="PANTHER" id="PTHR30629">
    <property type="entry name" value="PROPHAGE INTEGRASE"/>
    <property type="match status" value="1"/>
</dbReference>
<keyword evidence="2" id="KW-0229">DNA integration</keyword>
<reference evidence="4 5" key="1">
    <citation type="submission" date="2021-06" db="EMBL/GenBank/DDBJ databases">
        <authorList>
            <person name="Lu T."/>
            <person name="Wang Q."/>
            <person name="Han X."/>
        </authorList>
    </citation>
    <scope>NUCLEOTIDE SEQUENCE [LARGE SCALE GENOMIC DNA]</scope>
    <source>
        <strain evidence="4 5">LAM0050</strain>
    </source>
</reference>
<evidence type="ECO:0000256" key="1">
    <source>
        <dbReference type="ARBA" id="ARBA00008857"/>
    </source>
</evidence>
<evidence type="ECO:0000256" key="2">
    <source>
        <dbReference type="ARBA" id="ARBA00022908"/>
    </source>
</evidence>
<dbReference type="RefSeq" id="WP_217735249.1">
    <property type="nucleotide sequence ID" value="NZ_JAHSPR010000007.1"/>
</dbReference>
<evidence type="ECO:0000313" key="5">
    <source>
        <dbReference type="Proteomes" id="UP000722165"/>
    </source>
</evidence>
<dbReference type="InterPro" id="IPR050808">
    <property type="entry name" value="Phage_Integrase"/>
</dbReference>
<comment type="similarity">
    <text evidence="1">Belongs to the 'phage' integrase family.</text>
</comment>
<dbReference type="InterPro" id="IPR002104">
    <property type="entry name" value="Integrase_catalytic"/>
</dbReference>
<dbReference type="PROSITE" id="PS51898">
    <property type="entry name" value="TYR_RECOMBINASE"/>
    <property type="match status" value="1"/>
</dbReference>
<protein>
    <submittedName>
        <fullName evidence="4">Tyrosine-type recombinase/integrase</fullName>
    </submittedName>
</protein>
<evidence type="ECO:0000313" key="4">
    <source>
        <dbReference type="EMBL" id="MBV4397680.1"/>
    </source>
</evidence>
<dbReference type="InterPro" id="IPR025166">
    <property type="entry name" value="Integrase_DNA_bind_dom"/>
</dbReference>
<feature type="domain" description="Tyr recombinase" evidence="3">
    <location>
        <begin position="209"/>
        <end position="381"/>
    </location>
</feature>
<proteinExistence type="inferred from homology"/>
<dbReference type="Proteomes" id="UP000722165">
    <property type="component" value="Unassembled WGS sequence"/>
</dbReference>
<evidence type="ECO:0000259" key="3">
    <source>
        <dbReference type="PROSITE" id="PS51898"/>
    </source>
</evidence>
<name>A0ABS6NQ24_9BURK</name>
<dbReference type="EMBL" id="JAHSPR010000007">
    <property type="protein sequence ID" value="MBV4397680.1"/>
    <property type="molecule type" value="Genomic_DNA"/>
</dbReference>